<dbReference type="GO" id="GO:0046872">
    <property type="term" value="F:metal ion binding"/>
    <property type="evidence" value="ECO:0007669"/>
    <property type="project" value="UniProtKB-KW"/>
</dbReference>
<dbReference type="SUPFAM" id="SSF52821">
    <property type="entry name" value="Rhodanese/Cell cycle control phosphatase"/>
    <property type="match status" value="2"/>
</dbReference>
<dbReference type="SMART" id="SM00450">
    <property type="entry name" value="RHOD"/>
    <property type="match status" value="1"/>
</dbReference>
<dbReference type="RefSeq" id="WP_048471340.1">
    <property type="nucleotide sequence ID" value="NZ_JYNL01000042.1"/>
</dbReference>
<dbReference type="Pfam" id="PF00753">
    <property type="entry name" value="Lactamase_B"/>
    <property type="match status" value="1"/>
</dbReference>
<evidence type="ECO:0000256" key="1">
    <source>
        <dbReference type="ARBA" id="ARBA00022723"/>
    </source>
</evidence>
<keyword evidence="3" id="KW-0378">Hydrolase</keyword>
<dbReference type="PANTHER" id="PTHR43084">
    <property type="entry name" value="PERSULFIDE DIOXYGENASE ETHE1"/>
    <property type="match status" value="1"/>
</dbReference>
<feature type="domain" description="Rhodanese" evidence="2">
    <location>
        <begin position="365"/>
        <end position="451"/>
    </location>
</feature>
<evidence type="ECO:0000259" key="2">
    <source>
        <dbReference type="PROSITE" id="PS50206"/>
    </source>
</evidence>
<dbReference type="Gene3D" id="3.60.15.10">
    <property type="entry name" value="Ribonuclease Z/Hydroxyacylglutathione hydrolase-like"/>
    <property type="match status" value="1"/>
</dbReference>
<sequence>MDVTIIDTSSLGDRSYLVSSGSTGVVIDPQRDIDRVLGQAQQLGVQITHVLETHIHNDYVTGGLELARTVNAEYVVPAGDEVDYERRPACDGDVIDAGPIQLEVMHTPGHTHHHVSYVLRDITGAATAVFTGGSMLHGTTGRTDLLGAEHTHELTRAQYHSVHRLAAALPDATSVYPTHGFGSFCSATPGSGDSSTIAEQRLSNPALTQDEQAYVAELLEGLSAYPAYYAHMGVINRAGPAPVDLSSPEPVDPEELRRRIDAGQWVVDLRNRTAFAAGHLSGTLGFELSGSFVTYLGWLHRWGEPLTLIGETPDQIAEARRELVRIGVDHLDGAATGDIDDLRAGSALRCYRTASFADVAENQRSGEDFVVLDVRQRQEHDTSRIPGAVNIPLHELADRLHELPDSLIWVHCGSGYRASIAASIIDRAGGAVVLVDDEYSTAETLHLTSTRQPADSAVDHGPNLGQ</sequence>
<dbReference type="CDD" id="cd00158">
    <property type="entry name" value="RHOD"/>
    <property type="match status" value="1"/>
</dbReference>
<dbReference type="GO" id="GO:0070813">
    <property type="term" value="P:hydrogen sulfide metabolic process"/>
    <property type="evidence" value="ECO:0007669"/>
    <property type="project" value="TreeGrafter"/>
</dbReference>
<dbReference type="Gene3D" id="3.40.250.10">
    <property type="entry name" value="Rhodanese-like domain"/>
    <property type="match status" value="2"/>
</dbReference>
<dbReference type="SMART" id="SM00849">
    <property type="entry name" value="Lactamase_B"/>
    <property type="match status" value="1"/>
</dbReference>
<dbReference type="SMR" id="A0A0J6YIH2"/>
<dbReference type="PANTHER" id="PTHR43084:SF1">
    <property type="entry name" value="PERSULFIDE DIOXYGENASE ETHE1, MITOCHONDRIAL"/>
    <property type="match status" value="1"/>
</dbReference>
<dbReference type="GO" id="GO:0016787">
    <property type="term" value="F:hydrolase activity"/>
    <property type="evidence" value="ECO:0007669"/>
    <property type="project" value="UniProtKB-KW"/>
</dbReference>
<protein>
    <submittedName>
        <fullName evidence="3">Putative polyketide biosynthesis zinc-dependent hydrolase BaeB</fullName>
        <ecNumber evidence="3">3.-.-.-</ecNumber>
    </submittedName>
</protein>
<dbReference type="Pfam" id="PF00581">
    <property type="entry name" value="Rhodanese"/>
    <property type="match status" value="1"/>
</dbReference>
<dbReference type="GO" id="GO:0006749">
    <property type="term" value="P:glutathione metabolic process"/>
    <property type="evidence" value="ECO:0007669"/>
    <property type="project" value="InterPro"/>
</dbReference>
<gene>
    <name evidence="3" type="primary">baeB_2</name>
    <name evidence="3" type="ORF">MCHLDSM_03890</name>
</gene>
<dbReference type="InterPro" id="IPR036866">
    <property type="entry name" value="RibonucZ/Hydroxyglut_hydro"/>
</dbReference>
<dbReference type="CDD" id="cd07724">
    <property type="entry name" value="POD-like_MBL-fold"/>
    <property type="match status" value="1"/>
</dbReference>
<reference evidence="3 4" key="1">
    <citation type="journal article" date="2015" name="Genome Biol. Evol.">
        <title>Characterization of Three Mycobacterium spp. with Potential Use in Bioremediation by Genome Sequencing and Comparative Genomics.</title>
        <authorList>
            <person name="Das S."/>
            <person name="Pettersson B.M."/>
            <person name="Behra P.R."/>
            <person name="Ramesh M."/>
            <person name="Dasgupta S."/>
            <person name="Bhattacharya A."/>
            <person name="Kirsebom L.A."/>
        </authorList>
    </citation>
    <scope>NUCLEOTIDE SEQUENCE [LARGE SCALE GENOMIC DNA]</scope>
    <source>
        <strain evidence="3 4">DSM 43826</strain>
    </source>
</reference>
<dbReference type="Proteomes" id="UP000036513">
    <property type="component" value="Unassembled WGS sequence"/>
</dbReference>
<dbReference type="InterPro" id="IPR044528">
    <property type="entry name" value="POD-like_MBL-fold"/>
</dbReference>
<proteinExistence type="predicted"/>
<dbReference type="GO" id="GO:0050313">
    <property type="term" value="F:sulfur dioxygenase activity"/>
    <property type="evidence" value="ECO:0007669"/>
    <property type="project" value="InterPro"/>
</dbReference>
<evidence type="ECO:0000313" key="4">
    <source>
        <dbReference type="Proteomes" id="UP000036513"/>
    </source>
</evidence>
<dbReference type="EC" id="3.-.-.-" evidence="3"/>
<dbReference type="EMBL" id="JYNL01000042">
    <property type="protein sequence ID" value="KMO72671.1"/>
    <property type="molecule type" value="Genomic_DNA"/>
</dbReference>
<dbReference type="STRING" id="37916.MCHLDSM_03890"/>
<dbReference type="PATRIC" id="fig|37916.4.peg.3856"/>
<dbReference type="InterPro" id="IPR036873">
    <property type="entry name" value="Rhodanese-like_dom_sf"/>
</dbReference>
<keyword evidence="1" id="KW-0479">Metal-binding</keyword>
<keyword evidence="4" id="KW-1185">Reference proteome</keyword>
<comment type="caution">
    <text evidence="3">The sequence shown here is derived from an EMBL/GenBank/DDBJ whole genome shotgun (WGS) entry which is preliminary data.</text>
</comment>
<dbReference type="InterPro" id="IPR001279">
    <property type="entry name" value="Metallo-B-lactamas"/>
</dbReference>
<dbReference type="AlphaFoldDB" id="A0A0J6YIH2"/>
<dbReference type="SUPFAM" id="SSF56281">
    <property type="entry name" value="Metallo-hydrolase/oxidoreductase"/>
    <property type="match status" value="1"/>
</dbReference>
<dbReference type="InterPro" id="IPR001763">
    <property type="entry name" value="Rhodanese-like_dom"/>
</dbReference>
<accession>A0A0J6YIH2</accession>
<evidence type="ECO:0000313" key="3">
    <source>
        <dbReference type="EMBL" id="KMO72671.1"/>
    </source>
</evidence>
<name>A0A0J6YIH2_9MYCO</name>
<dbReference type="InterPro" id="IPR051682">
    <property type="entry name" value="Mito_Persulfide_Diox"/>
</dbReference>
<dbReference type="PROSITE" id="PS50206">
    <property type="entry name" value="RHODANESE_3"/>
    <property type="match status" value="1"/>
</dbReference>
<organism evidence="3 4">
    <name type="scientific">Mycolicibacterium chlorophenolicum</name>
    <dbReference type="NCBI Taxonomy" id="37916"/>
    <lineage>
        <taxon>Bacteria</taxon>
        <taxon>Bacillati</taxon>
        <taxon>Actinomycetota</taxon>
        <taxon>Actinomycetes</taxon>
        <taxon>Mycobacteriales</taxon>
        <taxon>Mycobacteriaceae</taxon>
        <taxon>Mycolicibacterium</taxon>
    </lineage>
</organism>